<comment type="caution">
    <text evidence="2">The sequence shown here is derived from an EMBL/GenBank/DDBJ whole genome shotgun (WGS) entry which is preliminary data.</text>
</comment>
<name>A0A9W7SI65_9PEZI</name>
<organism evidence="2 3">
    <name type="scientific">Teratosphaeria destructans</name>
    <dbReference type="NCBI Taxonomy" id="418781"/>
    <lineage>
        <taxon>Eukaryota</taxon>
        <taxon>Fungi</taxon>
        <taxon>Dikarya</taxon>
        <taxon>Ascomycota</taxon>
        <taxon>Pezizomycotina</taxon>
        <taxon>Dothideomycetes</taxon>
        <taxon>Dothideomycetidae</taxon>
        <taxon>Mycosphaerellales</taxon>
        <taxon>Teratosphaeriaceae</taxon>
        <taxon>Teratosphaeria</taxon>
    </lineage>
</organism>
<sequence>MSLLARILTGNLPTLLAVGGSTYYIQTLLDRNLEESEARADEIEGTLRGHIGLIEDSLERLEGKKMDGKSARTEELYGARGRDEKKQK</sequence>
<accession>A0A9W7SI65</accession>
<dbReference type="EMBL" id="RIBY02002534">
    <property type="protein sequence ID" value="KAH9809822.1"/>
    <property type="molecule type" value="Genomic_DNA"/>
</dbReference>
<gene>
    <name evidence="2" type="ORF">Tdes44962_MAKER06063</name>
</gene>
<dbReference type="OrthoDB" id="113620at2759"/>
<keyword evidence="3" id="KW-1185">Reference proteome</keyword>
<evidence type="ECO:0000256" key="1">
    <source>
        <dbReference type="SAM" id="MobiDB-lite"/>
    </source>
</evidence>
<reference evidence="2 3" key="1">
    <citation type="journal article" date="2018" name="IMA Fungus">
        <title>IMA Genome-F 10: Nine draft genome sequences of Claviceps purpurea s.lat., including C. arundinis, C. humidiphila, and C. cf. spartinae, pseudomolecules for the pitch canker pathogen Fusarium circinatum, draft genome of Davidsoniella eucalypti, Grosmannia galeiformis, Quambalaria eucalypti, and Teratosphaeria destructans.</title>
        <authorList>
            <person name="Wingfield B.D."/>
            <person name="Liu M."/>
            <person name="Nguyen H.D."/>
            <person name="Lane F.A."/>
            <person name="Morgan S.W."/>
            <person name="De Vos L."/>
            <person name="Wilken P.M."/>
            <person name="Duong T.A."/>
            <person name="Aylward J."/>
            <person name="Coetzee M.P."/>
            <person name="Dadej K."/>
            <person name="De Beer Z.W."/>
            <person name="Findlay W."/>
            <person name="Havenga M."/>
            <person name="Kolarik M."/>
            <person name="Menzies J.G."/>
            <person name="Naidoo K."/>
            <person name="Pochopski O."/>
            <person name="Shoukouhi P."/>
            <person name="Santana Q.C."/>
            <person name="Seifert K.A."/>
            <person name="Soal N."/>
            <person name="Steenkamp E.T."/>
            <person name="Tatham C.T."/>
            <person name="van der Nest M.A."/>
            <person name="Wingfield M.J."/>
        </authorList>
    </citation>
    <scope>NUCLEOTIDE SEQUENCE [LARGE SCALE GENOMIC DNA]</scope>
    <source>
        <strain evidence="2">CMW44962</strain>
    </source>
</reference>
<dbReference type="Proteomes" id="UP001138500">
    <property type="component" value="Unassembled WGS sequence"/>
</dbReference>
<reference evidence="2 3" key="2">
    <citation type="journal article" date="2021" name="Curr. Genet.">
        <title>Genetic response to nitrogen starvation in the aggressive Eucalyptus foliar pathogen Teratosphaeria destructans.</title>
        <authorList>
            <person name="Havenga M."/>
            <person name="Wingfield B.D."/>
            <person name="Wingfield M.J."/>
            <person name="Dreyer L.L."/>
            <person name="Roets F."/>
            <person name="Aylward J."/>
        </authorList>
    </citation>
    <scope>NUCLEOTIDE SEQUENCE [LARGE SCALE GENOMIC DNA]</scope>
    <source>
        <strain evidence="2">CMW44962</strain>
    </source>
</reference>
<feature type="region of interest" description="Disordered" evidence="1">
    <location>
        <begin position="64"/>
        <end position="88"/>
    </location>
</feature>
<proteinExistence type="predicted"/>
<dbReference type="AlphaFoldDB" id="A0A9W7SI65"/>
<protein>
    <submittedName>
        <fullName evidence="2">P450-monooxygenase</fullName>
    </submittedName>
</protein>
<evidence type="ECO:0000313" key="2">
    <source>
        <dbReference type="EMBL" id="KAH9809822.1"/>
    </source>
</evidence>
<evidence type="ECO:0000313" key="3">
    <source>
        <dbReference type="Proteomes" id="UP001138500"/>
    </source>
</evidence>